<dbReference type="RefSeq" id="WP_015232392.1">
    <property type="nucleotide sequence ID" value="NC_019791.1"/>
</dbReference>
<feature type="domain" description="Nmd3 N-terminal" evidence="1">
    <location>
        <begin position="6"/>
        <end position="243"/>
    </location>
</feature>
<dbReference type="GO" id="GO:0043023">
    <property type="term" value="F:ribosomal large subunit binding"/>
    <property type="evidence" value="ECO:0007669"/>
    <property type="project" value="InterPro"/>
</dbReference>
<organism evidence="2 3">
    <name type="scientific">Caldisphaera lagunensis (strain DSM 15908 / JCM 11604 / ANMR 0165 / IC-154)</name>
    <dbReference type="NCBI Taxonomy" id="1056495"/>
    <lineage>
        <taxon>Archaea</taxon>
        <taxon>Thermoproteota</taxon>
        <taxon>Thermoprotei</taxon>
        <taxon>Acidilobales</taxon>
        <taxon>Caldisphaeraceae</taxon>
        <taxon>Caldisphaera</taxon>
    </lineage>
</organism>
<protein>
    <submittedName>
        <fullName evidence="2">NMD protein affecting ribosome stability and mRNA decay</fullName>
    </submittedName>
</protein>
<accession>L0ABS1</accession>
<dbReference type="PANTHER" id="PTHR12746:SF2">
    <property type="entry name" value="60S RIBOSOMAL EXPORT PROTEIN NMD3"/>
    <property type="match status" value="1"/>
</dbReference>
<evidence type="ECO:0000313" key="2">
    <source>
        <dbReference type="EMBL" id="AFZ70495.1"/>
    </source>
</evidence>
<dbReference type="Pfam" id="PF04981">
    <property type="entry name" value="NMD3"/>
    <property type="match status" value="1"/>
</dbReference>
<dbReference type="GeneID" id="14212011"/>
<name>L0ABS1_CALLD</name>
<dbReference type="STRING" id="1056495.Calag_0751"/>
<sequence length="248" mass="28850">MPEKVCPVCGRSSNEVEFVDRFCRDCFIKYKGIAKIPDKVEFTYCNICGSYKYLGQWVSGLNSLEETLDSFLRIYVTEKMRPVNPIKEIYIKNIEFMESNQNFVNARITIEGIYNNLVLKEDKLLSIQLNKTICPICSSIKTQRGYNAIIQIRGYLGKIPPDLYAEVKREITDIMNRSRGEIIKVEEMKNNGIDLYIRDHSYARSLALKFKQEYMAKTIETYKLIGVNKDGSRKSRLYISVRIGELYH</sequence>
<reference evidence="3" key="1">
    <citation type="submission" date="2012-03" db="EMBL/GenBank/DDBJ databases">
        <title>Complete genome of Caldisphaera lagunensis DSM 15908.</title>
        <authorList>
            <person name="Lucas S."/>
            <person name="Copeland A."/>
            <person name="Lapidus A."/>
            <person name="Glavina del Rio T."/>
            <person name="Dalin E."/>
            <person name="Tice H."/>
            <person name="Bruce D."/>
            <person name="Goodwin L."/>
            <person name="Pitluck S."/>
            <person name="Peters L."/>
            <person name="Mikhailova N."/>
            <person name="Teshima H."/>
            <person name="Kyrpides N."/>
            <person name="Mavromatis K."/>
            <person name="Ivanova N."/>
            <person name="Brettin T."/>
            <person name="Detter J.C."/>
            <person name="Han C."/>
            <person name="Larimer F."/>
            <person name="Land M."/>
            <person name="Hauser L."/>
            <person name="Markowitz V."/>
            <person name="Cheng J.-F."/>
            <person name="Hugenholtz P."/>
            <person name="Woyke T."/>
            <person name="Wu D."/>
            <person name="Spring S."/>
            <person name="Schroeder M."/>
            <person name="Brambilla E."/>
            <person name="Klenk H.-P."/>
            <person name="Eisen J.A."/>
        </authorList>
    </citation>
    <scope>NUCLEOTIDE SEQUENCE [LARGE SCALE GENOMIC DNA]</scope>
    <source>
        <strain evidence="3">DSM 15908 / JCM 11604 / IC-154</strain>
    </source>
</reference>
<evidence type="ECO:0000313" key="3">
    <source>
        <dbReference type="Proteomes" id="UP000010469"/>
    </source>
</evidence>
<keyword evidence="3" id="KW-1185">Reference proteome</keyword>
<dbReference type="GO" id="GO:0005737">
    <property type="term" value="C:cytoplasm"/>
    <property type="evidence" value="ECO:0007669"/>
    <property type="project" value="TreeGrafter"/>
</dbReference>
<dbReference type="HOGENOM" id="CLU_065087_1_1_2"/>
<dbReference type="Proteomes" id="UP000010469">
    <property type="component" value="Chromosome"/>
</dbReference>
<gene>
    <name evidence="2" type="ordered locus">Calag_0751</name>
</gene>
<dbReference type="EMBL" id="CP003378">
    <property type="protein sequence ID" value="AFZ70495.1"/>
    <property type="molecule type" value="Genomic_DNA"/>
</dbReference>
<dbReference type="eggNOG" id="arCOG04149">
    <property type="taxonomic scope" value="Archaea"/>
</dbReference>
<dbReference type="PANTHER" id="PTHR12746">
    <property type="entry name" value="NONSENSE-MEDIATED MRNA DECAY PROTEIN 3"/>
    <property type="match status" value="1"/>
</dbReference>
<dbReference type="InParanoid" id="L0ABS1"/>
<proteinExistence type="predicted"/>
<dbReference type="OrthoDB" id="15051at2157"/>
<dbReference type="InterPro" id="IPR007064">
    <property type="entry name" value="Nmd3_N"/>
</dbReference>
<dbReference type="KEGG" id="clg:Calag_0751"/>
<dbReference type="AlphaFoldDB" id="L0ABS1"/>
<dbReference type="InterPro" id="IPR039768">
    <property type="entry name" value="Nmd3"/>
</dbReference>
<evidence type="ECO:0000259" key="1">
    <source>
        <dbReference type="Pfam" id="PF04981"/>
    </source>
</evidence>